<dbReference type="Proteomes" id="UP000325902">
    <property type="component" value="Unassembled WGS sequence"/>
</dbReference>
<dbReference type="OrthoDB" id="103819at2759"/>
<reference evidence="1 2" key="1">
    <citation type="journal article" date="2019" name="Sci. Rep.">
        <title>A multi-omics analysis of the grapevine pathogen Lasiodiplodia theobromae reveals that temperature affects the expression of virulence- and pathogenicity-related genes.</title>
        <authorList>
            <person name="Felix C."/>
            <person name="Meneses R."/>
            <person name="Goncalves M.F.M."/>
            <person name="Tilleman L."/>
            <person name="Duarte A.S."/>
            <person name="Jorrin-Novo J.V."/>
            <person name="Van de Peer Y."/>
            <person name="Deforce D."/>
            <person name="Van Nieuwerburgh F."/>
            <person name="Esteves A.C."/>
            <person name="Alves A."/>
        </authorList>
    </citation>
    <scope>NUCLEOTIDE SEQUENCE [LARGE SCALE GENOMIC DNA]</scope>
    <source>
        <strain evidence="1 2">LA-SOL3</strain>
    </source>
</reference>
<gene>
    <name evidence="1" type="ORF">DBV05_g9189</name>
</gene>
<dbReference type="AlphaFoldDB" id="A0A5N5D378"/>
<keyword evidence="2" id="KW-1185">Reference proteome</keyword>
<sequence>MFQLAAIEKSVKDISISHDTTPTRSSPRNELLIVSSYDSPSITIAAYEGDTSFGTQTLQAGDAADRTVACVLGSNLTVEIRSALSSLKGSLESHGTSTRVHEAYVSPSAPRHI</sequence>
<comment type="caution">
    <text evidence="1">The sequence shown here is derived from an EMBL/GenBank/DDBJ whole genome shotgun (WGS) entry which is preliminary data.</text>
</comment>
<protein>
    <submittedName>
        <fullName evidence="1">Uncharacterized protein</fullName>
    </submittedName>
</protein>
<evidence type="ECO:0000313" key="2">
    <source>
        <dbReference type="Proteomes" id="UP000325902"/>
    </source>
</evidence>
<organism evidence="1 2">
    <name type="scientific">Lasiodiplodia theobromae</name>
    <dbReference type="NCBI Taxonomy" id="45133"/>
    <lineage>
        <taxon>Eukaryota</taxon>
        <taxon>Fungi</taxon>
        <taxon>Dikarya</taxon>
        <taxon>Ascomycota</taxon>
        <taxon>Pezizomycotina</taxon>
        <taxon>Dothideomycetes</taxon>
        <taxon>Dothideomycetes incertae sedis</taxon>
        <taxon>Botryosphaeriales</taxon>
        <taxon>Botryosphaeriaceae</taxon>
        <taxon>Lasiodiplodia</taxon>
    </lineage>
</organism>
<name>A0A5N5D378_9PEZI</name>
<evidence type="ECO:0000313" key="1">
    <source>
        <dbReference type="EMBL" id="KAB2572153.1"/>
    </source>
</evidence>
<dbReference type="EMBL" id="VCHE01000084">
    <property type="protein sequence ID" value="KAB2572153.1"/>
    <property type="molecule type" value="Genomic_DNA"/>
</dbReference>
<proteinExistence type="predicted"/>
<accession>A0A5N5D378</accession>